<sequence>MHQEKTKGYKMDKRFTPRTNEEMLAAVRAFQARQKVMYDRLETKLEKEIYQEEMA</sequence>
<evidence type="ECO:0000313" key="1">
    <source>
        <dbReference type="EMBL" id="SDG86164.1"/>
    </source>
</evidence>
<name>A0A1G7XPN9_9BACT</name>
<proteinExistence type="predicted"/>
<protein>
    <submittedName>
        <fullName evidence="1">Uncharacterized protein</fullName>
    </submittedName>
</protein>
<reference evidence="2" key="1">
    <citation type="submission" date="2016-10" db="EMBL/GenBank/DDBJ databases">
        <authorList>
            <person name="Varghese N."/>
            <person name="Submissions S."/>
        </authorList>
    </citation>
    <scope>NUCLEOTIDE SEQUENCE [LARGE SCALE GENOMIC DNA]</scope>
    <source>
        <strain evidence="2">BP1-148</strain>
    </source>
</reference>
<keyword evidence="2" id="KW-1185">Reference proteome</keyword>
<evidence type="ECO:0000313" key="2">
    <source>
        <dbReference type="Proteomes" id="UP000198779"/>
    </source>
</evidence>
<dbReference type="Proteomes" id="UP000198779">
    <property type="component" value="Unassembled WGS sequence"/>
</dbReference>
<gene>
    <name evidence="1" type="ORF">SAMN04487901_11137</name>
</gene>
<dbReference type="AlphaFoldDB" id="A0A1G7XPN9"/>
<organism evidence="1 2">
    <name type="scientific">Prevotella communis</name>
    <dbReference type="NCBI Taxonomy" id="2913614"/>
    <lineage>
        <taxon>Bacteria</taxon>
        <taxon>Pseudomonadati</taxon>
        <taxon>Bacteroidota</taxon>
        <taxon>Bacteroidia</taxon>
        <taxon>Bacteroidales</taxon>
        <taxon>Prevotellaceae</taxon>
        <taxon>Prevotella</taxon>
    </lineage>
</organism>
<dbReference type="EMBL" id="FNCQ01000011">
    <property type="protein sequence ID" value="SDG86164.1"/>
    <property type="molecule type" value="Genomic_DNA"/>
</dbReference>
<accession>A0A1G7XPN9</accession>